<feature type="compositionally biased region" description="Polar residues" evidence="1">
    <location>
        <begin position="111"/>
        <end position="127"/>
    </location>
</feature>
<organism evidence="2 3">
    <name type="scientific">Clohesyomyces aquaticus</name>
    <dbReference type="NCBI Taxonomy" id="1231657"/>
    <lineage>
        <taxon>Eukaryota</taxon>
        <taxon>Fungi</taxon>
        <taxon>Dikarya</taxon>
        <taxon>Ascomycota</taxon>
        <taxon>Pezizomycotina</taxon>
        <taxon>Dothideomycetes</taxon>
        <taxon>Pleosporomycetidae</taxon>
        <taxon>Pleosporales</taxon>
        <taxon>Lindgomycetaceae</taxon>
        <taxon>Clohesyomyces</taxon>
    </lineage>
</organism>
<comment type="caution">
    <text evidence="2">The sequence shown here is derived from an EMBL/GenBank/DDBJ whole genome shotgun (WGS) entry which is preliminary data.</text>
</comment>
<sequence length="174" mass="19812">MAHISYAPRLKRQCSTCRACVSCFALITRISFTPPHLSPEIPPHSRLKVPRPLSKRTSKKPQIIVIPVSIYSTWPSHTKPPPPHPNNRLERTASKVKQRVQQHHSPIVGAQEQQSRPPKSMTTTRTTLPKAKLKTDTSCQQTYQQGIGNQENELIRSSWCGLWDSSSRMGFRRR</sequence>
<dbReference type="AlphaFoldDB" id="A0A1Y1ZW11"/>
<keyword evidence="3" id="KW-1185">Reference proteome</keyword>
<reference evidence="2 3" key="1">
    <citation type="submission" date="2016-07" db="EMBL/GenBank/DDBJ databases">
        <title>Pervasive Adenine N6-methylation of Active Genes in Fungi.</title>
        <authorList>
            <consortium name="DOE Joint Genome Institute"/>
            <person name="Mondo S.J."/>
            <person name="Dannebaum R.O."/>
            <person name="Kuo R.C."/>
            <person name="Labutti K."/>
            <person name="Haridas S."/>
            <person name="Kuo A."/>
            <person name="Salamov A."/>
            <person name="Ahrendt S.R."/>
            <person name="Lipzen A."/>
            <person name="Sullivan W."/>
            <person name="Andreopoulos W.B."/>
            <person name="Clum A."/>
            <person name="Lindquist E."/>
            <person name="Daum C."/>
            <person name="Ramamoorthy G.K."/>
            <person name="Gryganskyi A."/>
            <person name="Culley D."/>
            <person name="Magnuson J.K."/>
            <person name="James T.Y."/>
            <person name="O'Malley M.A."/>
            <person name="Stajich J.E."/>
            <person name="Spatafora J.W."/>
            <person name="Visel A."/>
            <person name="Grigoriev I.V."/>
        </authorList>
    </citation>
    <scope>NUCLEOTIDE SEQUENCE [LARGE SCALE GENOMIC DNA]</scope>
    <source>
        <strain evidence="2 3">CBS 115471</strain>
    </source>
</reference>
<gene>
    <name evidence="2" type="ORF">BCR34DRAFT_236900</name>
</gene>
<dbReference type="Proteomes" id="UP000193144">
    <property type="component" value="Unassembled WGS sequence"/>
</dbReference>
<accession>A0A1Y1ZW11</accession>
<evidence type="ECO:0000313" key="3">
    <source>
        <dbReference type="Proteomes" id="UP000193144"/>
    </source>
</evidence>
<dbReference type="EMBL" id="MCFA01000034">
    <property type="protein sequence ID" value="ORY14247.1"/>
    <property type="molecule type" value="Genomic_DNA"/>
</dbReference>
<evidence type="ECO:0000313" key="2">
    <source>
        <dbReference type="EMBL" id="ORY14247.1"/>
    </source>
</evidence>
<proteinExistence type="predicted"/>
<feature type="region of interest" description="Disordered" evidence="1">
    <location>
        <begin position="75"/>
        <end position="127"/>
    </location>
</feature>
<name>A0A1Y1ZW11_9PLEO</name>
<protein>
    <submittedName>
        <fullName evidence="2">Uncharacterized protein</fullName>
    </submittedName>
</protein>
<evidence type="ECO:0000256" key="1">
    <source>
        <dbReference type="SAM" id="MobiDB-lite"/>
    </source>
</evidence>